<dbReference type="EMBL" id="VUOB01000075">
    <property type="protein sequence ID" value="KAA2252403.1"/>
    <property type="molecule type" value="Genomic_DNA"/>
</dbReference>
<protein>
    <submittedName>
        <fullName evidence="2">Uncharacterized protein</fullName>
    </submittedName>
</protein>
<dbReference type="Proteomes" id="UP000323454">
    <property type="component" value="Unassembled WGS sequence"/>
</dbReference>
<name>A0A5B2WK02_9PSEU</name>
<evidence type="ECO:0000313" key="2">
    <source>
        <dbReference type="EMBL" id="KAA2252403.1"/>
    </source>
</evidence>
<proteinExistence type="predicted"/>
<reference evidence="2 3" key="2">
    <citation type="submission" date="2019-09" db="EMBL/GenBank/DDBJ databases">
        <authorList>
            <person name="Jin C."/>
        </authorList>
    </citation>
    <scope>NUCLEOTIDE SEQUENCE [LARGE SCALE GENOMIC DNA]</scope>
    <source>
        <strain evidence="2 3">AN110305</strain>
    </source>
</reference>
<comment type="caution">
    <text evidence="2">The sequence shown here is derived from an EMBL/GenBank/DDBJ whole genome shotgun (WGS) entry which is preliminary data.</text>
</comment>
<organism evidence="2 3">
    <name type="scientific">Solihabitans fulvus</name>
    <dbReference type="NCBI Taxonomy" id="1892852"/>
    <lineage>
        <taxon>Bacteria</taxon>
        <taxon>Bacillati</taxon>
        <taxon>Actinomycetota</taxon>
        <taxon>Actinomycetes</taxon>
        <taxon>Pseudonocardiales</taxon>
        <taxon>Pseudonocardiaceae</taxon>
        <taxon>Solihabitans</taxon>
    </lineage>
</organism>
<sequence length="84" mass="9163">MIDEREEELPRARVTGWRQHHVACESALRPREAPADHPGIGRDVAGSHRDTEHLDLSTPTTRVVTSGTCETVPVAGLLGEMLIA</sequence>
<gene>
    <name evidence="2" type="ORF">F0L68_35740</name>
</gene>
<feature type="region of interest" description="Disordered" evidence="1">
    <location>
        <begin position="28"/>
        <end position="62"/>
    </location>
</feature>
<feature type="compositionally biased region" description="Basic and acidic residues" evidence="1">
    <location>
        <begin position="45"/>
        <end position="55"/>
    </location>
</feature>
<evidence type="ECO:0000256" key="1">
    <source>
        <dbReference type="SAM" id="MobiDB-lite"/>
    </source>
</evidence>
<keyword evidence="3" id="KW-1185">Reference proteome</keyword>
<dbReference type="RefSeq" id="WP_149854327.1">
    <property type="nucleotide sequence ID" value="NZ_VUOB01000075.1"/>
</dbReference>
<evidence type="ECO:0000313" key="3">
    <source>
        <dbReference type="Proteomes" id="UP000323454"/>
    </source>
</evidence>
<reference evidence="2 3" key="1">
    <citation type="submission" date="2019-09" db="EMBL/GenBank/DDBJ databases">
        <title>Goodfellowia gen. nov., a new genus of the Pseudonocardineae related to Actinoalloteichus, containing Goodfellowia coeruleoviolacea gen. nov., comb. nov. gen. nov., comb. nov.</title>
        <authorList>
            <person name="Labeda D."/>
        </authorList>
    </citation>
    <scope>NUCLEOTIDE SEQUENCE [LARGE SCALE GENOMIC DNA]</scope>
    <source>
        <strain evidence="2 3">AN110305</strain>
    </source>
</reference>
<accession>A0A5B2WK02</accession>
<dbReference type="AlphaFoldDB" id="A0A5B2WK02"/>